<dbReference type="InterPro" id="IPR002562">
    <property type="entry name" value="3'-5'_exonuclease_dom"/>
</dbReference>
<evidence type="ECO:0000256" key="2">
    <source>
        <dbReference type="ARBA" id="ARBA00022801"/>
    </source>
</evidence>
<keyword evidence="6" id="KW-1185">Reference proteome</keyword>
<dbReference type="AlphaFoldDB" id="A0A9P7SJ85"/>
<dbReference type="Proteomes" id="UP000706124">
    <property type="component" value="Unassembled WGS sequence"/>
</dbReference>
<evidence type="ECO:0000313" key="6">
    <source>
        <dbReference type="Proteomes" id="UP000706124"/>
    </source>
</evidence>
<accession>A0A9P7SJ85</accession>
<dbReference type="GO" id="GO:0003676">
    <property type="term" value="F:nucleic acid binding"/>
    <property type="evidence" value="ECO:0007669"/>
    <property type="project" value="InterPro"/>
</dbReference>
<dbReference type="OrthoDB" id="1920326at2759"/>
<dbReference type="GO" id="GO:0008408">
    <property type="term" value="F:3'-5' exonuclease activity"/>
    <property type="evidence" value="ECO:0007669"/>
    <property type="project" value="InterPro"/>
</dbReference>
<dbReference type="SMART" id="SM00474">
    <property type="entry name" value="35EXOc"/>
    <property type="match status" value="1"/>
</dbReference>
<feature type="region of interest" description="Disordered" evidence="3">
    <location>
        <begin position="383"/>
        <end position="412"/>
    </location>
</feature>
<dbReference type="InterPro" id="IPR051132">
    <property type="entry name" value="3-5_Exonuclease_domain"/>
</dbReference>
<dbReference type="PANTHER" id="PTHR13620">
    <property type="entry name" value="3-5 EXONUCLEASE"/>
    <property type="match status" value="1"/>
</dbReference>
<evidence type="ECO:0000259" key="4">
    <source>
        <dbReference type="SMART" id="SM00474"/>
    </source>
</evidence>
<feature type="region of interest" description="Disordered" evidence="3">
    <location>
        <begin position="51"/>
        <end position="93"/>
    </location>
</feature>
<dbReference type="InterPro" id="IPR036397">
    <property type="entry name" value="RNaseH_sf"/>
</dbReference>
<gene>
    <name evidence="5" type="ORF">E4U60_007146</name>
</gene>
<comment type="caution">
    <text evidence="5">The sequence shown here is derived from an EMBL/GenBank/DDBJ whole genome shotgun (WGS) entry which is preliminary data.</text>
</comment>
<sequence>MSRVLRPGAKTQLWSPETGICFAPPCWTSSQPSSGSLYPTLDMARFFHSESHGSGGGLRSSKTGSDAASVQAGKDDPEVEAVEPRLKSTKLSRVSPAKARADIASQHVSTTLNIPKILKLALTRSFAKSRERKVQSKQNADAKPPCTSLSFNICPEAFYAARSAKAGSRDSFWKYTMYKGKSAAGTIERVQLHYCTSNESMETVCKKYFLDEDVLGFDLEWLASATREHAARDNVSLIQIASPNHIALFHLAVFPSTDELLSHTLRKILEDATVSKVGVSIRGDCTRIKNNLGVTVNGIFELSHLYNQIKHTEAKTAKRINKTLVSLAKQVEEILGLPLFKEGSVRWSDWTNVLNERQLLYSASDAYAGIQLFHVLEEKRKSLDPCPERPHHAELDLPIPRVQPDPQAQSEI</sequence>
<keyword evidence="2" id="KW-0378">Hydrolase</keyword>
<dbReference type="InterPro" id="IPR012337">
    <property type="entry name" value="RNaseH-like_sf"/>
</dbReference>
<evidence type="ECO:0000256" key="3">
    <source>
        <dbReference type="SAM" id="MobiDB-lite"/>
    </source>
</evidence>
<dbReference type="GO" id="GO:0006139">
    <property type="term" value="P:nucleobase-containing compound metabolic process"/>
    <property type="evidence" value="ECO:0007669"/>
    <property type="project" value="InterPro"/>
</dbReference>
<feature type="compositionally biased region" description="Basic and acidic residues" evidence="3">
    <location>
        <begin position="383"/>
        <end position="395"/>
    </location>
</feature>
<dbReference type="SUPFAM" id="SSF53098">
    <property type="entry name" value="Ribonuclease H-like"/>
    <property type="match status" value="1"/>
</dbReference>
<dbReference type="CDD" id="cd06141">
    <property type="entry name" value="WRN_exo"/>
    <property type="match status" value="1"/>
</dbReference>
<dbReference type="Gene3D" id="3.30.420.10">
    <property type="entry name" value="Ribonuclease H-like superfamily/Ribonuclease H"/>
    <property type="match status" value="1"/>
</dbReference>
<protein>
    <recommendedName>
        <fullName evidence="4">3'-5' exonuclease domain-containing protein</fullName>
    </recommendedName>
</protein>
<evidence type="ECO:0000256" key="1">
    <source>
        <dbReference type="ARBA" id="ARBA00022722"/>
    </source>
</evidence>
<dbReference type="Pfam" id="PF01612">
    <property type="entry name" value="DNA_pol_A_exo1"/>
    <property type="match status" value="1"/>
</dbReference>
<name>A0A9P7SJ85_9HYPO</name>
<reference evidence="5 6" key="1">
    <citation type="journal article" date="2020" name="bioRxiv">
        <title>Whole genome comparisons of ergot fungi reveals the divergence and evolution of species within the genus Claviceps are the result of varying mechanisms driving genome evolution and host range expansion.</title>
        <authorList>
            <person name="Wyka S.A."/>
            <person name="Mondo S.J."/>
            <person name="Liu M."/>
            <person name="Dettman J."/>
            <person name="Nalam V."/>
            <person name="Broders K.D."/>
        </authorList>
    </citation>
    <scope>NUCLEOTIDE SEQUENCE [LARGE SCALE GENOMIC DNA]</scope>
    <source>
        <strain evidence="5 6">CCC 1485</strain>
    </source>
</reference>
<organism evidence="5 6">
    <name type="scientific">Claviceps pazoutovae</name>
    <dbReference type="NCBI Taxonomy" id="1649127"/>
    <lineage>
        <taxon>Eukaryota</taxon>
        <taxon>Fungi</taxon>
        <taxon>Dikarya</taxon>
        <taxon>Ascomycota</taxon>
        <taxon>Pezizomycotina</taxon>
        <taxon>Sordariomycetes</taxon>
        <taxon>Hypocreomycetidae</taxon>
        <taxon>Hypocreales</taxon>
        <taxon>Clavicipitaceae</taxon>
        <taxon>Claviceps</taxon>
    </lineage>
</organism>
<dbReference type="GO" id="GO:0005634">
    <property type="term" value="C:nucleus"/>
    <property type="evidence" value="ECO:0007669"/>
    <property type="project" value="TreeGrafter"/>
</dbReference>
<proteinExistence type="predicted"/>
<keyword evidence="1" id="KW-0540">Nuclease</keyword>
<dbReference type="GO" id="GO:0005737">
    <property type="term" value="C:cytoplasm"/>
    <property type="evidence" value="ECO:0007669"/>
    <property type="project" value="TreeGrafter"/>
</dbReference>
<feature type="domain" description="3'-5' exonuclease" evidence="4">
    <location>
        <begin position="192"/>
        <end position="381"/>
    </location>
</feature>
<dbReference type="EMBL" id="SRPO01000077">
    <property type="protein sequence ID" value="KAG5942686.1"/>
    <property type="molecule type" value="Genomic_DNA"/>
</dbReference>
<dbReference type="PANTHER" id="PTHR13620:SF104">
    <property type="entry name" value="EXONUCLEASE 3'-5' DOMAIN-CONTAINING PROTEIN 2"/>
    <property type="match status" value="1"/>
</dbReference>
<evidence type="ECO:0000313" key="5">
    <source>
        <dbReference type="EMBL" id="KAG5942686.1"/>
    </source>
</evidence>